<dbReference type="SMART" id="SM00355">
    <property type="entry name" value="ZnF_C2H2"/>
    <property type="match status" value="3"/>
</dbReference>
<dbReference type="AlphaFoldDB" id="A0A4U5PDH9"/>
<feature type="region of interest" description="Disordered" evidence="8">
    <location>
        <begin position="103"/>
        <end position="125"/>
    </location>
</feature>
<keyword evidence="3" id="KW-0677">Repeat</keyword>
<dbReference type="PANTHER" id="PTHR45891">
    <property type="entry name" value="ZINC FINGER HOMEOBOX PROTEIN"/>
    <property type="match status" value="1"/>
</dbReference>
<sequence>MSATETAASFLERHIYRYRCQQCPLAFKSEEKFVEHKLSHMFRAKTVKSEESLSCEICQEAFADTKTLRAHFQGVDHLRKAKKFLEQQPNTLQLSPQVLAALQQPSPTSTTAASPSTSSSNPATPQKPFKCNVCRLGYGQGSTLDIHLRSVAHQARMGRVAELIAGGEIDAQKPVSEQPGGPPQKLIGDLIAKSVAGDDANADKLIPRAKTAAVALWSRICGWVWEKEGEVVVAEVMFEQG</sequence>
<dbReference type="GO" id="GO:0000978">
    <property type="term" value="F:RNA polymerase II cis-regulatory region sequence-specific DNA binding"/>
    <property type="evidence" value="ECO:0007669"/>
    <property type="project" value="TreeGrafter"/>
</dbReference>
<dbReference type="GO" id="GO:0008270">
    <property type="term" value="F:zinc ion binding"/>
    <property type="evidence" value="ECO:0007669"/>
    <property type="project" value="UniProtKB-KW"/>
</dbReference>
<feature type="compositionally biased region" description="Low complexity" evidence="8">
    <location>
        <begin position="105"/>
        <end position="124"/>
    </location>
</feature>
<evidence type="ECO:0000256" key="4">
    <source>
        <dbReference type="ARBA" id="ARBA00022833"/>
    </source>
</evidence>
<comment type="caution">
    <text evidence="10">The sequence shown here is derived from an EMBL/GenBank/DDBJ whole genome shotgun (WGS) entry which is preliminary data.</text>
</comment>
<keyword evidence="2" id="KW-0479">Metal-binding</keyword>
<keyword evidence="7" id="KW-0863">Zinc-finger</keyword>
<dbReference type="InterPro" id="IPR003604">
    <property type="entry name" value="Matrin/U1-like-C_Znf_C2H2"/>
</dbReference>
<feature type="domain" description="C2H2-type" evidence="9">
    <location>
        <begin position="18"/>
        <end position="40"/>
    </location>
</feature>
<keyword evidence="5" id="KW-0805">Transcription regulation</keyword>
<evidence type="ECO:0000256" key="3">
    <source>
        <dbReference type="ARBA" id="ARBA00022737"/>
    </source>
</evidence>
<evidence type="ECO:0000256" key="8">
    <source>
        <dbReference type="SAM" id="MobiDB-lite"/>
    </source>
</evidence>
<dbReference type="GO" id="GO:0000981">
    <property type="term" value="F:DNA-binding transcription factor activity, RNA polymerase II-specific"/>
    <property type="evidence" value="ECO:0007669"/>
    <property type="project" value="TreeGrafter"/>
</dbReference>
<dbReference type="PANTHER" id="PTHR45891:SF3">
    <property type="entry name" value="ZINC FINGER PROTEIN 2"/>
    <property type="match status" value="1"/>
</dbReference>
<comment type="subcellular location">
    <subcellularLocation>
        <location evidence="1">Nucleus</location>
    </subcellularLocation>
</comment>
<evidence type="ECO:0000313" key="11">
    <source>
        <dbReference type="Proteomes" id="UP000298663"/>
    </source>
</evidence>
<dbReference type="SMART" id="SM00451">
    <property type="entry name" value="ZnF_U1"/>
    <property type="match status" value="2"/>
</dbReference>
<gene>
    <name evidence="10" type="ORF">L596_008602</name>
</gene>
<keyword evidence="11" id="KW-1185">Reference proteome</keyword>
<name>A0A4U5PDH9_STECR</name>
<dbReference type="InterPro" id="IPR051968">
    <property type="entry name" value="ZnFinger_Homeobox_TR"/>
</dbReference>
<proteinExistence type="predicted"/>
<dbReference type="SUPFAM" id="SSF57667">
    <property type="entry name" value="beta-beta-alpha zinc fingers"/>
    <property type="match status" value="1"/>
</dbReference>
<reference evidence="10 11" key="1">
    <citation type="journal article" date="2015" name="Genome Biol.">
        <title>Comparative genomics of Steinernema reveals deeply conserved gene regulatory networks.</title>
        <authorList>
            <person name="Dillman A.R."/>
            <person name="Macchietto M."/>
            <person name="Porter C.F."/>
            <person name="Rogers A."/>
            <person name="Williams B."/>
            <person name="Antoshechkin I."/>
            <person name="Lee M.M."/>
            <person name="Goodwin Z."/>
            <person name="Lu X."/>
            <person name="Lewis E.E."/>
            <person name="Goodrich-Blair H."/>
            <person name="Stock S.P."/>
            <person name="Adams B.J."/>
            <person name="Sternberg P.W."/>
            <person name="Mortazavi A."/>
        </authorList>
    </citation>
    <scope>NUCLEOTIDE SEQUENCE [LARGE SCALE GENOMIC DNA]</scope>
    <source>
        <strain evidence="10 11">ALL</strain>
    </source>
</reference>
<protein>
    <recommendedName>
        <fullName evidence="9">C2H2-type domain-containing protein</fullName>
    </recommendedName>
</protein>
<dbReference type="PROSITE" id="PS00028">
    <property type="entry name" value="ZINC_FINGER_C2H2_1"/>
    <property type="match status" value="3"/>
</dbReference>
<evidence type="ECO:0000259" key="9">
    <source>
        <dbReference type="PROSITE" id="PS50157"/>
    </source>
</evidence>
<dbReference type="EMBL" id="AZBU02000002">
    <property type="protein sequence ID" value="TKR94303.1"/>
    <property type="molecule type" value="Genomic_DNA"/>
</dbReference>
<evidence type="ECO:0000256" key="2">
    <source>
        <dbReference type="ARBA" id="ARBA00022723"/>
    </source>
</evidence>
<accession>A0A4U5PDH9</accession>
<evidence type="ECO:0000256" key="5">
    <source>
        <dbReference type="ARBA" id="ARBA00023015"/>
    </source>
</evidence>
<dbReference type="Gene3D" id="3.30.160.60">
    <property type="entry name" value="Classic Zinc Finger"/>
    <property type="match status" value="1"/>
</dbReference>
<dbReference type="PROSITE" id="PS50157">
    <property type="entry name" value="ZINC_FINGER_C2H2_2"/>
    <property type="match status" value="2"/>
</dbReference>
<dbReference type="OrthoDB" id="6417226at2759"/>
<dbReference type="STRING" id="34508.A0A4U5PDH9"/>
<keyword evidence="4" id="KW-0862">Zinc</keyword>
<evidence type="ECO:0000256" key="6">
    <source>
        <dbReference type="ARBA" id="ARBA00023163"/>
    </source>
</evidence>
<dbReference type="InterPro" id="IPR036236">
    <property type="entry name" value="Znf_C2H2_sf"/>
</dbReference>
<evidence type="ECO:0000256" key="1">
    <source>
        <dbReference type="ARBA" id="ARBA00004123"/>
    </source>
</evidence>
<reference evidence="10 11" key="2">
    <citation type="journal article" date="2019" name="G3 (Bethesda)">
        <title>Hybrid Assembly of the Genome of the Entomopathogenic Nematode Steinernema carpocapsae Identifies the X-Chromosome.</title>
        <authorList>
            <person name="Serra L."/>
            <person name="Macchietto M."/>
            <person name="Macias-Munoz A."/>
            <person name="McGill C.J."/>
            <person name="Rodriguez I.M."/>
            <person name="Rodriguez B."/>
            <person name="Murad R."/>
            <person name="Mortazavi A."/>
        </authorList>
    </citation>
    <scope>NUCLEOTIDE SEQUENCE [LARGE SCALE GENOMIC DNA]</scope>
    <source>
        <strain evidence="10 11">ALL</strain>
    </source>
</reference>
<keyword evidence="6" id="KW-0804">Transcription</keyword>
<dbReference type="GO" id="GO:0005634">
    <property type="term" value="C:nucleus"/>
    <property type="evidence" value="ECO:0007669"/>
    <property type="project" value="UniProtKB-SubCell"/>
</dbReference>
<dbReference type="Proteomes" id="UP000298663">
    <property type="component" value="Unassembled WGS sequence"/>
</dbReference>
<dbReference type="InterPro" id="IPR013087">
    <property type="entry name" value="Znf_C2H2_type"/>
</dbReference>
<evidence type="ECO:0000256" key="7">
    <source>
        <dbReference type="PROSITE-ProRule" id="PRU00042"/>
    </source>
</evidence>
<organism evidence="10 11">
    <name type="scientific">Steinernema carpocapsae</name>
    <name type="common">Entomopathogenic nematode</name>
    <dbReference type="NCBI Taxonomy" id="34508"/>
    <lineage>
        <taxon>Eukaryota</taxon>
        <taxon>Metazoa</taxon>
        <taxon>Ecdysozoa</taxon>
        <taxon>Nematoda</taxon>
        <taxon>Chromadorea</taxon>
        <taxon>Rhabditida</taxon>
        <taxon>Tylenchina</taxon>
        <taxon>Panagrolaimomorpha</taxon>
        <taxon>Strongyloidoidea</taxon>
        <taxon>Steinernematidae</taxon>
        <taxon>Steinernema</taxon>
    </lineage>
</organism>
<feature type="domain" description="C2H2-type" evidence="9">
    <location>
        <begin position="129"/>
        <end position="158"/>
    </location>
</feature>
<evidence type="ECO:0000313" key="10">
    <source>
        <dbReference type="EMBL" id="TKR94303.1"/>
    </source>
</evidence>